<sequence length="184" mass="20051">MKRWMMRWVWGWGVALGTVLVGAEKVDSPVVDAAQILPSDPAWQQALVAKLDHFEAAAGIRMQFEYHLTSPTAAEDSAPGVYMRRLSAAYGLRQSGVLAVYFADERDWRIWIGEKLTPRFVGLSGTAEEFTADGRMHEAKEAFLAAAFSRSAQVATTANSPAVPRVVAETDALVDGLIAKLSPD</sequence>
<proteinExistence type="predicted"/>
<keyword evidence="2" id="KW-1185">Reference proteome</keyword>
<organism evidence="1 2">
    <name type="scientific">Synoicihabitans lomoniglobus</name>
    <dbReference type="NCBI Taxonomy" id="2909285"/>
    <lineage>
        <taxon>Bacteria</taxon>
        <taxon>Pseudomonadati</taxon>
        <taxon>Verrucomicrobiota</taxon>
        <taxon>Opitutia</taxon>
        <taxon>Opitutales</taxon>
        <taxon>Opitutaceae</taxon>
        <taxon>Synoicihabitans</taxon>
    </lineage>
</organism>
<dbReference type="AlphaFoldDB" id="A0AAE9ZVY4"/>
<accession>A0AAE9ZVY4</accession>
<dbReference type="RefSeq" id="WP_330930569.1">
    <property type="nucleotide sequence ID" value="NZ_CP119075.1"/>
</dbReference>
<dbReference type="EMBL" id="CP119075">
    <property type="protein sequence ID" value="WED63865.1"/>
    <property type="molecule type" value="Genomic_DNA"/>
</dbReference>
<protein>
    <submittedName>
        <fullName evidence="1">Uncharacterized protein</fullName>
    </submittedName>
</protein>
<evidence type="ECO:0000313" key="1">
    <source>
        <dbReference type="EMBL" id="WED63865.1"/>
    </source>
</evidence>
<dbReference type="Proteomes" id="UP001218638">
    <property type="component" value="Chromosome"/>
</dbReference>
<dbReference type="KEGG" id="slom:PXH66_16120"/>
<gene>
    <name evidence="1" type="ORF">PXH66_16120</name>
</gene>
<name>A0AAE9ZVY4_9BACT</name>
<reference evidence="1" key="1">
    <citation type="submission" date="2023-03" db="EMBL/GenBank/DDBJ databases">
        <title>Lomoglobus Profundus gen. nov., sp. nov., a novel member of the phylum Verrucomicrobia, isolated from deep-marine sediment of South China Sea.</title>
        <authorList>
            <person name="Ahmad T."/>
            <person name="Ishaq S.E."/>
            <person name="Wang F."/>
        </authorList>
    </citation>
    <scope>NUCLEOTIDE SEQUENCE</scope>
    <source>
        <strain evidence="1">LMO-M01</strain>
    </source>
</reference>
<evidence type="ECO:0000313" key="2">
    <source>
        <dbReference type="Proteomes" id="UP001218638"/>
    </source>
</evidence>